<proteinExistence type="predicted"/>
<dbReference type="EMBL" id="ML119109">
    <property type="protein sequence ID" value="RPB16361.1"/>
    <property type="molecule type" value="Genomic_DNA"/>
</dbReference>
<accession>A0A3N4L6U8</accession>
<dbReference type="OrthoDB" id="5598843at2759"/>
<dbReference type="Proteomes" id="UP000277580">
    <property type="component" value="Unassembled WGS sequence"/>
</dbReference>
<feature type="compositionally biased region" description="Basic and acidic residues" evidence="1">
    <location>
        <begin position="1"/>
        <end position="10"/>
    </location>
</feature>
<feature type="region of interest" description="Disordered" evidence="1">
    <location>
        <begin position="1"/>
        <end position="67"/>
    </location>
</feature>
<keyword evidence="3" id="KW-1185">Reference proteome</keyword>
<evidence type="ECO:0000313" key="3">
    <source>
        <dbReference type="Proteomes" id="UP000277580"/>
    </source>
</evidence>
<gene>
    <name evidence="2" type="ORF">P167DRAFT_532373</name>
</gene>
<feature type="compositionally biased region" description="Low complexity" evidence="1">
    <location>
        <begin position="13"/>
        <end position="41"/>
    </location>
</feature>
<reference evidence="2 3" key="1">
    <citation type="journal article" date="2018" name="Nat. Ecol. Evol.">
        <title>Pezizomycetes genomes reveal the molecular basis of ectomycorrhizal truffle lifestyle.</title>
        <authorList>
            <person name="Murat C."/>
            <person name="Payen T."/>
            <person name="Noel B."/>
            <person name="Kuo A."/>
            <person name="Morin E."/>
            <person name="Chen J."/>
            <person name="Kohler A."/>
            <person name="Krizsan K."/>
            <person name="Balestrini R."/>
            <person name="Da Silva C."/>
            <person name="Montanini B."/>
            <person name="Hainaut M."/>
            <person name="Levati E."/>
            <person name="Barry K.W."/>
            <person name="Belfiori B."/>
            <person name="Cichocki N."/>
            <person name="Clum A."/>
            <person name="Dockter R.B."/>
            <person name="Fauchery L."/>
            <person name="Guy J."/>
            <person name="Iotti M."/>
            <person name="Le Tacon F."/>
            <person name="Lindquist E.A."/>
            <person name="Lipzen A."/>
            <person name="Malagnac F."/>
            <person name="Mello A."/>
            <person name="Molinier V."/>
            <person name="Miyauchi S."/>
            <person name="Poulain J."/>
            <person name="Riccioni C."/>
            <person name="Rubini A."/>
            <person name="Sitrit Y."/>
            <person name="Splivallo R."/>
            <person name="Traeger S."/>
            <person name="Wang M."/>
            <person name="Zifcakova L."/>
            <person name="Wipf D."/>
            <person name="Zambonelli A."/>
            <person name="Paolocci F."/>
            <person name="Nowrousian M."/>
            <person name="Ottonello S."/>
            <person name="Baldrian P."/>
            <person name="Spatafora J.W."/>
            <person name="Henrissat B."/>
            <person name="Nagy L.G."/>
            <person name="Aury J.M."/>
            <person name="Wincker P."/>
            <person name="Grigoriev I.V."/>
            <person name="Bonfante P."/>
            <person name="Martin F.M."/>
        </authorList>
    </citation>
    <scope>NUCLEOTIDE SEQUENCE [LARGE SCALE GENOMIC DNA]</scope>
    <source>
        <strain evidence="2 3">CCBAS932</strain>
    </source>
</reference>
<feature type="compositionally biased region" description="Polar residues" evidence="1">
    <location>
        <begin position="97"/>
        <end position="107"/>
    </location>
</feature>
<feature type="region of interest" description="Disordered" evidence="1">
    <location>
        <begin position="97"/>
        <end position="125"/>
    </location>
</feature>
<name>A0A3N4L6U8_9PEZI</name>
<feature type="compositionally biased region" description="Low complexity" evidence="1">
    <location>
        <begin position="48"/>
        <end position="66"/>
    </location>
</feature>
<organism evidence="2 3">
    <name type="scientific">Morchella conica CCBAS932</name>
    <dbReference type="NCBI Taxonomy" id="1392247"/>
    <lineage>
        <taxon>Eukaryota</taxon>
        <taxon>Fungi</taxon>
        <taxon>Dikarya</taxon>
        <taxon>Ascomycota</taxon>
        <taxon>Pezizomycotina</taxon>
        <taxon>Pezizomycetes</taxon>
        <taxon>Pezizales</taxon>
        <taxon>Morchellaceae</taxon>
        <taxon>Morchella</taxon>
    </lineage>
</organism>
<dbReference type="AlphaFoldDB" id="A0A3N4L6U8"/>
<dbReference type="STRING" id="1392247.A0A3N4L6U8"/>
<dbReference type="InParanoid" id="A0A3N4L6U8"/>
<evidence type="ECO:0000256" key="1">
    <source>
        <dbReference type="SAM" id="MobiDB-lite"/>
    </source>
</evidence>
<sequence length="157" mass="17565">MNTGGDEQRWRQRGQQPAQRSQGGGQRRNNNSGGNPNSNGNVWQGPNQQQQQHQHQQQQQQQAAQAYIDAHVPVRGFNGKEVEDFLFRAYEKEMQAAKNTGVDQSQKPMIYKSDKDKGWSTPKNAWGTRAANAMASGGNFLTQLKKSQAALQNTPRD</sequence>
<protein>
    <submittedName>
        <fullName evidence="2">Uncharacterized protein</fullName>
    </submittedName>
</protein>
<evidence type="ECO:0000313" key="2">
    <source>
        <dbReference type="EMBL" id="RPB16361.1"/>
    </source>
</evidence>